<evidence type="ECO:0000256" key="7">
    <source>
        <dbReference type="NCBIfam" id="TIGR02375"/>
    </source>
</evidence>
<dbReference type="STRING" id="1123866.NT01SARS_1197"/>
<dbReference type="InterPro" id="IPR001235">
    <property type="entry name" value="Copper_blue_Plastocyanin"/>
</dbReference>
<proteinExistence type="predicted"/>
<comment type="cofactor">
    <cofactor evidence="8">
        <name>Cu cation</name>
        <dbReference type="ChEBI" id="CHEBI:23378"/>
    </cofactor>
    <text evidence="8">Binds 1 copper ion per subunit.</text>
</comment>
<dbReference type="CDD" id="cd04218">
    <property type="entry name" value="Pseudoazurin"/>
    <property type="match status" value="1"/>
</dbReference>
<keyword evidence="4" id="KW-0574">Periplasm</keyword>
<keyword evidence="6 8" id="KW-0186">Copper</keyword>
<dbReference type="InterPro" id="IPR008972">
    <property type="entry name" value="Cupredoxin"/>
</dbReference>
<dbReference type="EMBL" id="JH611157">
    <property type="protein sequence ID" value="EJP71389.1"/>
    <property type="molecule type" value="Genomic_DNA"/>
</dbReference>
<gene>
    <name evidence="10" type="ORF">NT01SARS_1197</name>
</gene>
<name>J4KRR0_9GAMM</name>
<protein>
    <recommendedName>
        <fullName evidence="7">Pseudoazurin</fullName>
    </recommendedName>
</protein>
<keyword evidence="5" id="KW-0249">Electron transport</keyword>
<dbReference type="GO" id="GO:0005507">
    <property type="term" value="F:copper ion binding"/>
    <property type="evidence" value="ECO:0007669"/>
    <property type="project" value="UniProtKB-UniRule"/>
</dbReference>
<keyword evidence="3 8" id="KW-0479">Metal-binding</keyword>
<dbReference type="Gene3D" id="2.60.40.420">
    <property type="entry name" value="Cupredoxins - blue copper proteins"/>
    <property type="match status" value="1"/>
</dbReference>
<dbReference type="PRINTS" id="PR00156">
    <property type="entry name" value="COPPERBLUE"/>
</dbReference>
<dbReference type="PRINTS" id="PR00155">
    <property type="entry name" value="AMICYANIN"/>
</dbReference>
<dbReference type="InterPro" id="IPR000923">
    <property type="entry name" value="BlueCu_1"/>
</dbReference>
<dbReference type="Proteomes" id="UP000010305">
    <property type="component" value="Unassembled WGS sequence"/>
</dbReference>
<evidence type="ECO:0000256" key="1">
    <source>
        <dbReference type="ARBA" id="ARBA00004418"/>
    </source>
</evidence>
<evidence type="ECO:0000256" key="5">
    <source>
        <dbReference type="ARBA" id="ARBA00022982"/>
    </source>
</evidence>
<sequence length="196" mass="21729">MNKKKLLFIIPLCFLVLFNGKKYDEAVKERLFLPIKLCLEGEDCGTVSQASQMSANVSQSEVKKVELSEGSEHVVKMLNVGEGGQMIFEPAVIKVSKGDTIHFKATDMSHNSVSVDGMVPSGASPWAGQLNQDISVTFDTEGVYVYQCDPHVMMAMIGVIQVGDPINMEEIKKASQDYRSKFVMNAERIDNYLNQL</sequence>
<feature type="domain" description="Blue (type 1) copper" evidence="9">
    <location>
        <begin position="76"/>
        <end position="162"/>
    </location>
</feature>
<dbReference type="NCBIfam" id="TIGR02375">
    <property type="entry name" value="pseudoazurin"/>
    <property type="match status" value="1"/>
</dbReference>
<feature type="binding site" evidence="8">
    <location>
        <position position="156"/>
    </location>
    <ligand>
        <name>Cu cation</name>
        <dbReference type="ChEBI" id="CHEBI:23378"/>
    </ligand>
</feature>
<evidence type="ECO:0000256" key="8">
    <source>
        <dbReference type="PIRSR" id="PIRSR602386-1"/>
    </source>
</evidence>
<dbReference type="AlphaFoldDB" id="J4KRR0"/>
<dbReference type="InterPro" id="IPR012745">
    <property type="entry name" value="Pseudoazurin"/>
</dbReference>
<evidence type="ECO:0000313" key="11">
    <source>
        <dbReference type="Proteomes" id="UP000010305"/>
    </source>
</evidence>
<dbReference type="GO" id="GO:0042597">
    <property type="term" value="C:periplasmic space"/>
    <property type="evidence" value="ECO:0007669"/>
    <property type="project" value="UniProtKB-SubCell"/>
</dbReference>
<reference evidence="10 11" key="1">
    <citation type="journal article" date="2012" name="ISME J.">
        <title>Genomic insights to SAR86, an abundant and uncultivated marine bacterial lineage.</title>
        <authorList>
            <person name="Dupont C.L."/>
            <person name="Rusch D.B."/>
            <person name="Yooseph S."/>
            <person name="Lombardo M.J."/>
            <person name="Richter R.A."/>
            <person name="Valas R."/>
            <person name="Novotny M."/>
            <person name="Yee-Greenbaum J."/>
            <person name="Selengut J.D."/>
            <person name="Haft D.H."/>
            <person name="Halpern A.L."/>
            <person name="Lasken R.S."/>
            <person name="Nealson K."/>
            <person name="Friedman R."/>
            <person name="Venter J.C."/>
        </authorList>
    </citation>
    <scope>NUCLEOTIDE SEQUENCE [LARGE SCALE GENOMIC DNA]</scope>
</reference>
<accession>J4KRR0</accession>
<evidence type="ECO:0000313" key="10">
    <source>
        <dbReference type="EMBL" id="EJP71389.1"/>
    </source>
</evidence>
<evidence type="ECO:0000256" key="3">
    <source>
        <dbReference type="ARBA" id="ARBA00022723"/>
    </source>
</evidence>
<evidence type="ECO:0000256" key="2">
    <source>
        <dbReference type="ARBA" id="ARBA00022448"/>
    </source>
</evidence>
<evidence type="ECO:0000256" key="4">
    <source>
        <dbReference type="ARBA" id="ARBA00022764"/>
    </source>
</evidence>
<dbReference type="SUPFAM" id="SSF49503">
    <property type="entry name" value="Cupredoxins"/>
    <property type="match status" value="1"/>
</dbReference>
<feature type="binding site" evidence="8">
    <location>
        <position position="148"/>
    </location>
    <ligand>
        <name>Cu cation</name>
        <dbReference type="ChEBI" id="CHEBI:23378"/>
    </ligand>
</feature>
<feature type="binding site" evidence="8">
    <location>
        <position position="151"/>
    </location>
    <ligand>
        <name>Cu cation</name>
        <dbReference type="ChEBI" id="CHEBI:23378"/>
    </ligand>
</feature>
<feature type="binding site" evidence="8">
    <location>
        <position position="110"/>
    </location>
    <ligand>
        <name>Cu cation</name>
        <dbReference type="ChEBI" id="CHEBI:23378"/>
    </ligand>
</feature>
<dbReference type="GO" id="GO:0009055">
    <property type="term" value="F:electron transfer activity"/>
    <property type="evidence" value="ECO:0007669"/>
    <property type="project" value="InterPro"/>
</dbReference>
<dbReference type="InterPro" id="IPR002386">
    <property type="entry name" value="Amicyanin/Pseudoazurin"/>
</dbReference>
<evidence type="ECO:0000256" key="6">
    <source>
        <dbReference type="ARBA" id="ARBA00023008"/>
    </source>
</evidence>
<organism evidence="10 11">
    <name type="scientific">SAR86 cluster bacterium SAR86A</name>
    <dbReference type="NCBI Taxonomy" id="1123866"/>
    <lineage>
        <taxon>Bacteria</taxon>
        <taxon>Pseudomonadati</taxon>
        <taxon>Pseudomonadota</taxon>
        <taxon>Gammaproteobacteria</taxon>
        <taxon>SAR86 cluster</taxon>
    </lineage>
</organism>
<keyword evidence="2" id="KW-0813">Transport</keyword>
<dbReference type="HOGENOM" id="CLU_1389367_0_0_6"/>
<dbReference type="Pfam" id="PF00127">
    <property type="entry name" value="Copper-bind"/>
    <property type="match status" value="1"/>
</dbReference>
<comment type="subcellular location">
    <subcellularLocation>
        <location evidence="1">Periplasm</location>
    </subcellularLocation>
</comment>
<evidence type="ECO:0000259" key="9">
    <source>
        <dbReference type="Pfam" id="PF00127"/>
    </source>
</evidence>